<dbReference type="Proteomes" id="UP000184356">
    <property type="component" value="Unassembled WGS sequence"/>
</dbReference>
<reference evidence="11" key="1">
    <citation type="journal article" date="2017" name="Genome Biol.">
        <title>Comparative genomics reveals high biological diversity and specific adaptations in the industrially and medically important fungal genus Aspergillus.</title>
        <authorList>
            <person name="de Vries R.P."/>
            <person name="Riley R."/>
            <person name="Wiebenga A."/>
            <person name="Aguilar-Osorio G."/>
            <person name="Amillis S."/>
            <person name="Uchima C.A."/>
            <person name="Anderluh G."/>
            <person name="Asadollahi M."/>
            <person name="Askin M."/>
            <person name="Barry K."/>
            <person name="Battaglia E."/>
            <person name="Bayram O."/>
            <person name="Benocci T."/>
            <person name="Braus-Stromeyer S.A."/>
            <person name="Caldana C."/>
            <person name="Canovas D."/>
            <person name="Cerqueira G.C."/>
            <person name="Chen F."/>
            <person name="Chen W."/>
            <person name="Choi C."/>
            <person name="Clum A."/>
            <person name="Dos Santos R.A."/>
            <person name="Damasio A.R."/>
            <person name="Diallinas G."/>
            <person name="Emri T."/>
            <person name="Fekete E."/>
            <person name="Flipphi M."/>
            <person name="Freyberg S."/>
            <person name="Gallo A."/>
            <person name="Gournas C."/>
            <person name="Habgood R."/>
            <person name="Hainaut M."/>
            <person name="Harispe M.L."/>
            <person name="Henrissat B."/>
            <person name="Hilden K.S."/>
            <person name="Hope R."/>
            <person name="Hossain A."/>
            <person name="Karabika E."/>
            <person name="Karaffa L."/>
            <person name="Karanyi Z."/>
            <person name="Krasevec N."/>
            <person name="Kuo A."/>
            <person name="Kusch H."/>
            <person name="LaButti K."/>
            <person name="Lagendijk E.L."/>
            <person name="Lapidus A."/>
            <person name="Levasseur A."/>
            <person name="Lindquist E."/>
            <person name="Lipzen A."/>
            <person name="Logrieco A.F."/>
            <person name="MacCabe A."/>
            <person name="Maekelae M.R."/>
            <person name="Malavazi I."/>
            <person name="Melin P."/>
            <person name="Meyer V."/>
            <person name="Mielnichuk N."/>
            <person name="Miskei M."/>
            <person name="Molnar A.P."/>
            <person name="Mule G."/>
            <person name="Ngan C.Y."/>
            <person name="Orejas M."/>
            <person name="Orosz E."/>
            <person name="Ouedraogo J.P."/>
            <person name="Overkamp K.M."/>
            <person name="Park H.-S."/>
            <person name="Perrone G."/>
            <person name="Piumi F."/>
            <person name="Punt P.J."/>
            <person name="Ram A.F."/>
            <person name="Ramon A."/>
            <person name="Rauscher S."/>
            <person name="Record E."/>
            <person name="Riano-Pachon D.M."/>
            <person name="Robert V."/>
            <person name="Roehrig J."/>
            <person name="Ruller R."/>
            <person name="Salamov A."/>
            <person name="Salih N.S."/>
            <person name="Samson R.A."/>
            <person name="Sandor E."/>
            <person name="Sanguinetti M."/>
            <person name="Schuetze T."/>
            <person name="Sepcic K."/>
            <person name="Shelest E."/>
            <person name="Sherlock G."/>
            <person name="Sophianopoulou V."/>
            <person name="Squina F.M."/>
            <person name="Sun H."/>
            <person name="Susca A."/>
            <person name="Todd R.B."/>
            <person name="Tsang A."/>
            <person name="Unkles S.E."/>
            <person name="van de Wiele N."/>
            <person name="van Rossen-Uffink D."/>
            <person name="Oliveira J.V."/>
            <person name="Vesth T.C."/>
            <person name="Visser J."/>
            <person name="Yu J.-H."/>
            <person name="Zhou M."/>
            <person name="Andersen M.R."/>
            <person name="Archer D.B."/>
            <person name="Baker S.E."/>
            <person name="Benoit I."/>
            <person name="Brakhage A.A."/>
            <person name="Braus G.H."/>
            <person name="Fischer R."/>
            <person name="Frisvad J.C."/>
            <person name="Goldman G.H."/>
            <person name="Houbraken J."/>
            <person name="Oakley B."/>
            <person name="Pocsi I."/>
            <person name="Scazzocchio C."/>
            <person name="Seiboth B."/>
            <person name="vanKuyk P.A."/>
            <person name="Wortman J."/>
            <person name="Dyer P.S."/>
            <person name="Grigoriev I.V."/>
        </authorList>
    </citation>
    <scope>NUCLEOTIDE SEQUENCE [LARGE SCALE GENOMIC DNA]</scope>
    <source>
        <strain evidence="11">CBS 593.65</strain>
    </source>
</reference>
<evidence type="ECO:0000256" key="6">
    <source>
        <dbReference type="ARBA" id="ARBA00022552"/>
    </source>
</evidence>
<evidence type="ECO:0000256" key="1">
    <source>
        <dbReference type="ARBA" id="ARBA00002773"/>
    </source>
</evidence>
<evidence type="ECO:0000256" key="3">
    <source>
        <dbReference type="ARBA" id="ARBA00006916"/>
    </source>
</evidence>
<name>A0A1L9TBH7_9EURO</name>
<proteinExistence type="inferred from homology"/>
<evidence type="ECO:0000256" key="5">
    <source>
        <dbReference type="ARBA" id="ARBA00019827"/>
    </source>
</evidence>
<dbReference type="InterPro" id="IPR050786">
    <property type="entry name" value="EFG1_rRNA-proc"/>
</dbReference>
<feature type="region of interest" description="Disordered" evidence="9">
    <location>
        <begin position="1"/>
        <end position="40"/>
    </location>
</feature>
<feature type="region of interest" description="Disordered" evidence="9">
    <location>
        <begin position="226"/>
        <end position="301"/>
    </location>
</feature>
<dbReference type="AlphaFoldDB" id="A0A1L9TBH7"/>
<feature type="region of interest" description="Disordered" evidence="9">
    <location>
        <begin position="167"/>
        <end position="204"/>
    </location>
</feature>
<evidence type="ECO:0000256" key="2">
    <source>
        <dbReference type="ARBA" id="ARBA00004604"/>
    </source>
</evidence>
<comment type="similarity">
    <text evidence="3">Belongs to the EFG1 family.</text>
</comment>
<dbReference type="InterPro" id="IPR019310">
    <property type="entry name" value="Efg1"/>
</dbReference>
<dbReference type="OrthoDB" id="47732at2759"/>
<dbReference type="STRING" id="1036612.A0A1L9TBH7"/>
<evidence type="ECO:0000313" key="11">
    <source>
        <dbReference type="Proteomes" id="UP000184356"/>
    </source>
</evidence>
<evidence type="ECO:0000313" key="10">
    <source>
        <dbReference type="EMBL" id="OJJ56777.1"/>
    </source>
</evidence>
<protein>
    <recommendedName>
        <fullName evidence="4">rRNA-processing protein EFG1</fullName>
    </recommendedName>
    <alternativeName>
        <fullName evidence="5">rRNA-processing protein efg1</fullName>
    </alternativeName>
</protein>
<comment type="function">
    <text evidence="1">Involved in rRNA processing.</text>
</comment>
<comment type="subcellular location">
    <subcellularLocation>
        <location evidence="2">Nucleus</location>
        <location evidence="2">Nucleolus</location>
    </subcellularLocation>
</comment>
<organism evidence="10 11">
    <name type="scientific">Aspergillus sydowii CBS 593.65</name>
    <dbReference type="NCBI Taxonomy" id="1036612"/>
    <lineage>
        <taxon>Eukaryota</taxon>
        <taxon>Fungi</taxon>
        <taxon>Dikarya</taxon>
        <taxon>Ascomycota</taxon>
        <taxon>Pezizomycotina</taxon>
        <taxon>Eurotiomycetes</taxon>
        <taxon>Eurotiomycetidae</taxon>
        <taxon>Eurotiales</taxon>
        <taxon>Aspergillaceae</taxon>
        <taxon>Aspergillus</taxon>
        <taxon>Aspergillus subgen. Nidulantes</taxon>
    </lineage>
</organism>
<dbReference type="PANTHER" id="PTHR33911">
    <property type="entry name" value="RRNA-PROCESSING PROTEIN EFG1"/>
    <property type="match status" value="1"/>
</dbReference>
<keyword evidence="6" id="KW-0698">rRNA processing</keyword>
<dbReference type="RefSeq" id="XP_040700583.1">
    <property type="nucleotide sequence ID" value="XM_040849670.1"/>
</dbReference>
<dbReference type="GO" id="GO:0005730">
    <property type="term" value="C:nucleolus"/>
    <property type="evidence" value="ECO:0007669"/>
    <property type="project" value="UniProtKB-SubCell"/>
</dbReference>
<accession>A0A1L9TBH7</accession>
<dbReference type="EMBL" id="KV878589">
    <property type="protein sequence ID" value="OJJ56777.1"/>
    <property type="molecule type" value="Genomic_DNA"/>
</dbReference>
<feature type="compositionally biased region" description="Basic and acidic residues" evidence="9">
    <location>
        <begin position="233"/>
        <end position="276"/>
    </location>
</feature>
<dbReference type="Pfam" id="PF10153">
    <property type="entry name" value="Efg1"/>
    <property type="match status" value="1"/>
</dbReference>
<dbReference type="PANTHER" id="PTHR33911:SF1">
    <property type="entry name" value="RRNA-PROCESSING PROTEIN EFG1"/>
    <property type="match status" value="1"/>
</dbReference>
<feature type="compositionally biased region" description="Basic residues" evidence="9">
    <location>
        <begin position="9"/>
        <end position="21"/>
    </location>
</feature>
<evidence type="ECO:0000256" key="4">
    <source>
        <dbReference type="ARBA" id="ARBA00018689"/>
    </source>
</evidence>
<evidence type="ECO:0000256" key="7">
    <source>
        <dbReference type="ARBA" id="ARBA00023054"/>
    </source>
</evidence>
<dbReference type="GO" id="GO:0000462">
    <property type="term" value="P:maturation of SSU-rRNA from tricistronic rRNA transcript (SSU-rRNA, 5.8S rRNA, LSU-rRNA)"/>
    <property type="evidence" value="ECO:0007669"/>
    <property type="project" value="TreeGrafter"/>
</dbReference>
<dbReference type="VEuPathDB" id="FungiDB:ASPSYDRAFT_59259"/>
<dbReference type="GO" id="GO:0030688">
    <property type="term" value="C:preribosome, small subunit precursor"/>
    <property type="evidence" value="ECO:0007669"/>
    <property type="project" value="TreeGrafter"/>
</dbReference>
<sequence length="301" mass="34704">MPKDFDPKHTKRKTPYSKPKPKSSQSQEREEKQYPSVNDLKRRIRDVKRLLAKPDLPADKRIIQERALSGYEKELADEEKRRERSRMIKKYHFVRFLDRKTATKEVNKLTRKRDELAKPTDESIDEETRKKKLVKLDARLRVARVNLNYTIYYPLTEKYISIYAEKKKKGKEDGQDKDGDQDMEEEEEQERQGEDGLSASATAEKLAMWQKVEKCMEDGTLDLLREGQLGLNGEKESGKKESAESSKSRSKKGAAEKKSSTKEKADVKASRAEPRKGKSTKHSVPTPADEGDESDGGFFEM</sequence>
<evidence type="ECO:0000256" key="9">
    <source>
        <dbReference type="SAM" id="MobiDB-lite"/>
    </source>
</evidence>
<keyword evidence="11" id="KW-1185">Reference proteome</keyword>
<evidence type="ECO:0000256" key="8">
    <source>
        <dbReference type="ARBA" id="ARBA00023242"/>
    </source>
</evidence>
<keyword evidence="7" id="KW-0175">Coiled coil</keyword>
<keyword evidence="8" id="KW-0539">Nucleus</keyword>
<feature type="compositionally biased region" description="Basic and acidic residues" evidence="9">
    <location>
        <begin position="170"/>
        <end position="180"/>
    </location>
</feature>
<gene>
    <name evidence="10" type="ORF">ASPSYDRAFT_59259</name>
</gene>
<dbReference type="GeneID" id="63765743"/>